<evidence type="ECO:0000313" key="3">
    <source>
        <dbReference type="Proteomes" id="UP000662931"/>
    </source>
</evidence>
<dbReference type="InterPro" id="IPR006357">
    <property type="entry name" value="HAD-SF_hydro_IIA"/>
</dbReference>
<feature type="region of interest" description="Disordered" evidence="1">
    <location>
        <begin position="426"/>
        <end position="448"/>
    </location>
</feature>
<dbReference type="GO" id="GO:0005739">
    <property type="term" value="C:mitochondrion"/>
    <property type="evidence" value="ECO:0007669"/>
    <property type="project" value="TreeGrafter"/>
</dbReference>
<dbReference type="FunFam" id="3.40.50.1000:FF:000069">
    <property type="entry name" value="HAD-superfamily subfamily IIA hydrolase"/>
    <property type="match status" value="1"/>
</dbReference>
<dbReference type="OrthoDB" id="10251048at2759"/>
<dbReference type="EMBL" id="CP064812">
    <property type="protein sequence ID" value="QPG73984.1"/>
    <property type="molecule type" value="Genomic_DNA"/>
</dbReference>
<name>A0A875S3X5_EENNA</name>
<dbReference type="PANTHER" id="PTHR14269:SF4">
    <property type="entry name" value="CAT EYE SYNDROME CRITICAL REGION PROTEIN 5"/>
    <property type="match status" value="1"/>
</dbReference>
<feature type="compositionally biased region" description="Acidic residues" evidence="1">
    <location>
        <begin position="430"/>
        <end position="445"/>
    </location>
</feature>
<dbReference type="NCBIfam" id="TIGR01456">
    <property type="entry name" value="CECR5"/>
    <property type="match status" value="1"/>
</dbReference>
<evidence type="ECO:0000256" key="1">
    <source>
        <dbReference type="SAM" id="MobiDB-lite"/>
    </source>
</evidence>
<dbReference type="KEGG" id="bnn:FOA43_001300"/>
<dbReference type="Pfam" id="PF13344">
    <property type="entry name" value="Hydrolase_6"/>
    <property type="match status" value="1"/>
</dbReference>
<dbReference type="InterPro" id="IPR023214">
    <property type="entry name" value="HAD_sf"/>
</dbReference>
<organism evidence="2 3">
    <name type="scientific">Eeniella nana</name>
    <name type="common">Yeast</name>
    <name type="synonym">Brettanomyces nanus</name>
    <dbReference type="NCBI Taxonomy" id="13502"/>
    <lineage>
        <taxon>Eukaryota</taxon>
        <taxon>Fungi</taxon>
        <taxon>Dikarya</taxon>
        <taxon>Ascomycota</taxon>
        <taxon>Saccharomycotina</taxon>
        <taxon>Pichiomycetes</taxon>
        <taxon>Pichiales</taxon>
        <taxon>Pichiaceae</taxon>
        <taxon>Brettanomyces</taxon>
    </lineage>
</organism>
<sequence>MPNVDFSNLAQTAVSEDPTRDMKTVDASSIIAKVDEVPRRDPTFRSFLNNGVDELTPAPKKDSSSISLSDQWAGSIHSMTKLTDLNDNGGSTTLQKSHSALSNFSLTSADGKRCKKAIIDHPRVASYAFAFDIDGVILNGPQTIPYAREAVRMLNGNNKYHILVPYIFVTNGGGRPEAARAQDLSKRLGTHISTDQIIQGHTPMKGLAGTYENVLVVGGVSDTCRGIAEGYGFKNVYIPLDIMYWNPSVSPYYQLSEEDKKVCKKNLDFSKIKIDAILVFADSRNWAADQQIILELLMSDGGYMGTVSKTYTGGPGIYFAHSDFIWSTDYKLSRYGMGALQVSIAALYKETTGSDLKVTRFGKPQRGTFRYAEKILSKWREDVLEEYVEVLAEENEEKNAGSVMDDEEELTRKVIRGVHKASENVHQLFDDSESDEEEDDDDDNNSYEGLTFQNLSIHKHQIPRASTVYFVGDTPDSDILFSNAHDESWFSILVKTGVYKEGTVPKYKPKKICDNVLEAVKFAITREATMELEEWNSESAD</sequence>
<dbReference type="NCBIfam" id="TIGR01460">
    <property type="entry name" value="HAD-SF-IIA"/>
    <property type="match status" value="1"/>
</dbReference>
<dbReference type="SUPFAM" id="SSF56784">
    <property type="entry name" value="HAD-like"/>
    <property type="match status" value="2"/>
</dbReference>
<dbReference type="Pfam" id="PF13242">
    <property type="entry name" value="Hydrolase_like"/>
    <property type="match status" value="1"/>
</dbReference>
<dbReference type="PANTHER" id="PTHR14269">
    <property type="entry name" value="CDP-DIACYLGLYCEROL--GLYCEROL-3-PHOSPHATE 3-PHOSPHATIDYLTRANSFERASE-RELATED"/>
    <property type="match status" value="1"/>
</dbReference>
<evidence type="ECO:0000313" key="2">
    <source>
        <dbReference type="EMBL" id="QPG73984.1"/>
    </source>
</evidence>
<dbReference type="Gene3D" id="3.40.50.1000">
    <property type="entry name" value="HAD superfamily/HAD-like"/>
    <property type="match status" value="3"/>
</dbReference>
<evidence type="ECO:0008006" key="4">
    <source>
        <dbReference type="Google" id="ProtNLM"/>
    </source>
</evidence>
<dbReference type="GeneID" id="62194701"/>
<keyword evidence="3" id="KW-1185">Reference proteome</keyword>
<dbReference type="Proteomes" id="UP000662931">
    <property type="component" value="Chromosome 1"/>
</dbReference>
<dbReference type="InterPro" id="IPR036412">
    <property type="entry name" value="HAD-like_sf"/>
</dbReference>
<gene>
    <name evidence="2" type="ORF">FOA43_001300</name>
</gene>
<dbReference type="RefSeq" id="XP_038777549.1">
    <property type="nucleotide sequence ID" value="XM_038921621.1"/>
</dbReference>
<reference evidence="2" key="1">
    <citation type="submission" date="2020-10" db="EMBL/GenBank/DDBJ databases">
        <authorList>
            <person name="Roach M.J.R."/>
        </authorList>
    </citation>
    <scope>NUCLEOTIDE SEQUENCE</scope>
    <source>
        <strain evidence="2">CBS 1945</strain>
    </source>
</reference>
<dbReference type="InterPro" id="IPR006353">
    <property type="entry name" value="HAD-SF_hydro_IIA_CECR5"/>
</dbReference>
<protein>
    <recommendedName>
        <fullName evidence="4">Phosphatidyl synthase</fullName>
    </recommendedName>
</protein>
<dbReference type="GO" id="GO:0046474">
    <property type="term" value="P:glycerophospholipid biosynthetic process"/>
    <property type="evidence" value="ECO:0007669"/>
    <property type="project" value="TreeGrafter"/>
</dbReference>
<dbReference type="InterPro" id="IPR050324">
    <property type="entry name" value="CDP-alcohol_PTase-I"/>
</dbReference>
<accession>A0A875S3X5</accession>
<proteinExistence type="predicted"/>
<dbReference type="AlphaFoldDB" id="A0A875S3X5"/>